<dbReference type="STRING" id="33978.A6M13_11280"/>
<dbReference type="CDD" id="cd02616">
    <property type="entry name" value="HAD_PPase"/>
    <property type="match status" value="1"/>
</dbReference>
<dbReference type="InterPro" id="IPR041492">
    <property type="entry name" value="HAD_2"/>
</dbReference>
<dbReference type="Pfam" id="PF13419">
    <property type="entry name" value="HAD_2"/>
    <property type="match status" value="1"/>
</dbReference>
<dbReference type="RefSeq" id="WP_066543802.1">
    <property type="nucleotide sequence ID" value="NZ_MASJ01000004.1"/>
</dbReference>
<dbReference type="InterPro" id="IPR023214">
    <property type="entry name" value="HAD_sf"/>
</dbReference>
<organism evidence="1 2">
    <name type="scientific">Caryophanon tenue</name>
    <dbReference type="NCBI Taxonomy" id="33978"/>
    <lineage>
        <taxon>Bacteria</taxon>
        <taxon>Bacillati</taxon>
        <taxon>Bacillota</taxon>
        <taxon>Bacilli</taxon>
        <taxon>Bacillales</taxon>
        <taxon>Caryophanaceae</taxon>
        <taxon>Caryophanon</taxon>
    </lineage>
</organism>
<proteinExistence type="predicted"/>
<dbReference type="Gene3D" id="1.10.150.240">
    <property type="entry name" value="Putative phosphatase, domain 2"/>
    <property type="match status" value="1"/>
</dbReference>
<dbReference type="Proteomes" id="UP000093199">
    <property type="component" value="Unassembled WGS sequence"/>
</dbReference>
<dbReference type="GO" id="GO:0006281">
    <property type="term" value="P:DNA repair"/>
    <property type="evidence" value="ECO:0007669"/>
    <property type="project" value="TreeGrafter"/>
</dbReference>
<dbReference type="PROSITE" id="PS01228">
    <property type="entry name" value="COF_1"/>
    <property type="match status" value="1"/>
</dbReference>
<accession>A0A1C0YJ49</accession>
<sequence length="212" mass="23857">MMVKALLFDFDGTLLNTNTLIIETFRHVLEEYAPGKYTDEDYVRFIGPSLEQTFLAECPDCTAEMVHKYRMWNQAHHDTLVSEYPNVKETLEALHAQGIKLAIVTTKIRTTMERGLQLMGVAHLFDVTITLDDVDHPKPHAEPIEKALAQLGVCREEALMIGDNSHDIEGGKNAGVKTAGVAWSIKGEAFLRSLHPDYILHDMLDLLDIVKE</sequence>
<dbReference type="NCBIfam" id="NF009804">
    <property type="entry name" value="PRK13288.1"/>
    <property type="match status" value="1"/>
</dbReference>
<dbReference type="AlphaFoldDB" id="A0A1C0YJ49"/>
<dbReference type="InterPro" id="IPR036412">
    <property type="entry name" value="HAD-like_sf"/>
</dbReference>
<protein>
    <submittedName>
        <fullName evidence="1">Pyrophosphatase</fullName>
    </submittedName>
</protein>
<comment type="caution">
    <text evidence="1">The sequence shown here is derived from an EMBL/GenBank/DDBJ whole genome shotgun (WGS) entry which is preliminary data.</text>
</comment>
<dbReference type="SFLD" id="SFLDG01135">
    <property type="entry name" value="C1.5.6:_HAD__Beta-PGM__Phospha"/>
    <property type="match status" value="1"/>
</dbReference>
<dbReference type="SUPFAM" id="SSF56784">
    <property type="entry name" value="HAD-like"/>
    <property type="match status" value="1"/>
</dbReference>
<dbReference type="SFLD" id="SFLDG01129">
    <property type="entry name" value="C1.5:_HAD__Beta-PGM__Phosphata"/>
    <property type="match status" value="1"/>
</dbReference>
<dbReference type="PANTHER" id="PTHR43434:SF26">
    <property type="entry name" value="PYROPHOSPHATASE PPAX"/>
    <property type="match status" value="1"/>
</dbReference>
<keyword evidence="2" id="KW-1185">Reference proteome</keyword>
<dbReference type="NCBIfam" id="TIGR01509">
    <property type="entry name" value="HAD-SF-IA-v3"/>
    <property type="match status" value="1"/>
</dbReference>
<evidence type="ECO:0000313" key="1">
    <source>
        <dbReference type="EMBL" id="OCS87205.1"/>
    </source>
</evidence>
<gene>
    <name evidence="1" type="ORF">A6M13_11280</name>
</gene>
<dbReference type="OrthoDB" id="9807630at2"/>
<dbReference type="PANTHER" id="PTHR43434">
    <property type="entry name" value="PHOSPHOGLYCOLATE PHOSPHATASE"/>
    <property type="match status" value="1"/>
</dbReference>
<name>A0A1C0YJ49_9BACL</name>
<dbReference type="InterPro" id="IPR023198">
    <property type="entry name" value="PGP-like_dom2"/>
</dbReference>
<dbReference type="GO" id="GO:0005829">
    <property type="term" value="C:cytosol"/>
    <property type="evidence" value="ECO:0007669"/>
    <property type="project" value="TreeGrafter"/>
</dbReference>
<reference evidence="1 2" key="1">
    <citation type="submission" date="2016-07" db="EMBL/GenBank/DDBJ databases">
        <title>Caryophanon tenue genome sequencing.</title>
        <authorList>
            <person name="Verma A."/>
            <person name="Pal Y."/>
            <person name="Krishnamurthi S."/>
        </authorList>
    </citation>
    <scope>NUCLEOTIDE SEQUENCE [LARGE SCALE GENOMIC DNA]</scope>
    <source>
        <strain evidence="1 2">DSM 14152</strain>
    </source>
</reference>
<dbReference type="NCBIfam" id="TIGR01549">
    <property type="entry name" value="HAD-SF-IA-v1"/>
    <property type="match status" value="1"/>
</dbReference>
<dbReference type="EMBL" id="MASJ01000004">
    <property type="protein sequence ID" value="OCS87205.1"/>
    <property type="molecule type" value="Genomic_DNA"/>
</dbReference>
<dbReference type="GO" id="GO:0008967">
    <property type="term" value="F:phosphoglycolate phosphatase activity"/>
    <property type="evidence" value="ECO:0007669"/>
    <property type="project" value="TreeGrafter"/>
</dbReference>
<dbReference type="Gene3D" id="3.40.50.1000">
    <property type="entry name" value="HAD superfamily/HAD-like"/>
    <property type="match status" value="1"/>
</dbReference>
<dbReference type="SFLD" id="SFLDS00003">
    <property type="entry name" value="Haloacid_Dehalogenase"/>
    <property type="match status" value="1"/>
</dbReference>
<evidence type="ECO:0000313" key="2">
    <source>
        <dbReference type="Proteomes" id="UP000093199"/>
    </source>
</evidence>
<dbReference type="InterPro" id="IPR006439">
    <property type="entry name" value="HAD-SF_hydro_IA"/>
</dbReference>
<dbReference type="PRINTS" id="PR00413">
    <property type="entry name" value="HADHALOGNASE"/>
</dbReference>
<dbReference type="InterPro" id="IPR050155">
    <property type="entry name" value="HAD-like_hydrolase_sf"/>
</dbReference>
<dbReference type="FunFam" id="3.40.50.1000:FF:000022">
    <property type="entry name" value="Phosphoglycolate phosphatase"/>
    <property type="match status" value="1"/>
</dbReference>